<dbReference type="PANTHER" id="PTHR45947">
    <property type="entry name" value="SULFOQUINOVOSYL TRANSFERASE SQD2"/>
    <property type="match status" value="1"/>
</dbReference>
<dbReference type="PANTHER" id="PTHR45947:SF3">
    <property type="entry name" value="SULFOQUINOVOSYL TRANSFERASE SQD2"/>
    <property type="match status" value="1"/>
</dbReference>
<dbReference type="InterPro" id="IPR028098">
    <property type="entry name" value="Glyco_trans_4-like_N"/>
</dbReference>
<comment type="caution">
    <text evidence="3">The sequence shown here is derived from an EMBL/GenBank/DDBJ whole genome shotgun (WGS) entry which is preliminary data.</text>
</comment>
<dbReference type="Pfam" id="PF13439">
    <property type="entry name" value="Glyco_transf_4"/>
    <property type="match status" value="1"/>
</dbReference>
<dbReference type="AlphaFoldDB" id="A0A2H0DU67"/>
<dbReference type="InterPro" id="IPR001296">
    <property type="entry name" value="Glyco_trans_1"/>
</dbReference>
<dbReference type="SUPFAM" id="SSF53756">
    <property type="entry name" value="UDP-Glycosyltransferase/glycogen phosphorylase"/>
    <property type="match status" value="1"/>
</dbReference>
<dbReference type="EMBL" id="PCTR01000130">
    <property type="protein sequence ID" value="PIP85408.1"/>
    <property type="molecule type" value="Genomic_DNA"/>
</dbReference>
<feature type="domain" description="Glycosyltransferase subfamily 4-like N-terminal" evidence="2">
    <location>
        <begin position="21"/>
        <end position="175"/>
    </location>
</feature>
<accession>A0A2H0DU67</accession>
<evidence type="ECO:0000313" key="4">
    <source>
        <dbReference type="Proteomes" id="UP000231136"/>
    </source>
</evidence>
<evidence type="ECO:0000259" key="2">
    <source>
        <dbReference type="Pfam" id="PF13439"/>
    </source>
</evidence>
<sequence length="363" mass="41240">MKIFIVRGGFLNPFELQNYALLKKKHDIQAVSSKYPISDKIDLPLTKLWSPTDIPNIPFKYPILNRLFTDAHQLFGLEKVVRGADIVHVAETYYGYTHQAIMAKRRGLVKKVVSTVWEIIPRNNEGIRGRKQFKKLARESIDHFIAVTELAKSALIKEGVLPKKISVIRVGLDLTKFKPSLVKSTKRDLHLLCVARLFPEKGVEDLLSAFIELSKNIKNVHLTFVGDGPLKADLSGYKNVHVKQVSYGKMANEYRRADIFCLPSRRTSTWEEQYGMVLIEAMACGLPIVTTTSGAIQEVCDNVVLYAKPSDPHSLKINLEKLLGDKKLREKLSHLARQRALQNFNQLQIAKKINVVYQNLLRL</sequence>
<dbReference type="Gene3D" id="3.40.50.2000">
    <property type="entry name" value="Glycogen Phosphorylase B"/>
    <property type="match status" value="2"/>
</dbReference>
<evidence type="ECO:0000313" key="3">
    <source>
        <dbReference type="EMBL" id="PIP85408.1"/>
    </source>
</evidence>
<proteinExistence type="predicted"/>
<evidence type="ECO:0000259" key="1">
    <source>
        <dbReference type="Pfam" id="PF00534"/>
    </source>
</evidence>
<dbReference type="InterPro" id="IPR050194">
    <property type="entry name" value="Glycosyltransferase_grp1"/>
</dbReference>
<reference evidence="3 4" key="1">
    <citation type="submission" date="2017-09" db="EMBL/GenBank/DDBJ databases">
        <title>Depth-based differentiation of microbial function through sediment-hosted aquifers and enrichment of novel symbionts in the deep terrestrial subsurface.</title>
        <authorList>
            <person name="Probst A.J."/>
            <person name="Ladd B."/>
            <person name="Jarett J.K."/>
            <person name="Geller-Mcgrath D.E."/>
            <person name="Sieber C.M."/>
            <person name="Emerson J.B."/>
            <person name="Anantharaman K."/>
            <person name="Thomas B.C."/>
            <person name="Malmstrom R."/>
            <person name="Stieglmeier M."/>
            <person name="Klingl A."/>
            <person name="Woyke T."/>
            <person name="Ryan C.M."/>
            <person name="Banfield J.F."/>
        </authorList>
    </citation>
    <scope>NUCLEOTIDE SEQUENCE [LARGE SCALE GENOMIC DNA]</scope>
    <source>
        <strain evidence="3">CG22_combo_CG10-13_8_21_14_all_43_12</strain>
    </source>
</reference>
<dbReference type="CDD" id="cd03801">
    <property type="entry name" value="GT4_PimA-like"/>
    <property type="match status" value="1"/>
</dbReference>
<evidence type="ECO:0008006" key="5">
    <source>
        <dbReference type="Google" id="ProtNLM"/>
    </source>
</evidence>
<organism evidence="3 4">
    <name type="scientific">Candidatus Collierbacteria bacterium CG22_combo_CG10-13_8_21_14_all_43_12</name>
    <dbReference type="NCBI Taxonomy" id="1974537"/>
    <lineage>
        <taxon>Bacteria</taxon>
        <taxon>Candidatus Collieribacteriota</taxon>
    </lineage>
</organism>
<protein>
    <recommendedName>
        <fullName evidence="5">Glycosyl transferase family 1 domain-containing protein</fullName>
    </recommendedName>
</protein>
<gene>
    <name evidence="3" type="ORF">COW83_04425</name>
</gene>
<feature type="domain" description="Glycosyl transferase family 1" evidence="1">
    <location>
        <begin position="186"/>
        <end position="338"/>
    </location>
</feature>
<name>A0A2H0DU67_9BACT</name>
<dbReference type="Proteomes" id="UP000231136">
    <property type="component" value="Unassembled WGS sequence"/>
</dbReference>
<dbReference type="Pfam" id="PF00534">
    <property type="entry name" value="Glycos_transf_1"/>
    <property type="match status" value="1"/>
</dbReference>
<dbReference type="GO" id="GO:0016757">
    <property type="term" value="F:glycosyltransferase activity"/>
    <property type="evidence" value="ECO:0007669"/>
    <property type="project" value="InterPro"/>
</dbReference>